<accession>A0ABP0UF38</accession>
<proteinExistence type="predicted"/>
<dbReference type="EMBL" id="OZ019895">
    <property type="protein sequence ID" value="CAK9220016.1"/>
    <property type="molecule type" value="Genomic_DNA"/>
</dbReference>
<dbReference type="Proteomes" id="UP001497512">
    <property type="component" value="Chromosome 3"/>
</dbReference>
<evidence type="ECO:0000313" key="1">
    <source>
        <dbReference type="EMBL" id="CAK9220016.1"/>
    </source>
</evidence>
<dbReference type="InterPro" id="IPR052965">
    <property type="entry name" value="Pigment-catalase-like"/>
</dbReference>
<protein>
    <recommendedName>
        <fullName evidence="3">Desiccation-related protein PCC13-62</fullName>
    </recommendedName>
</protein>
<sequence>MVLLLAHLPLKCAAIIPAPVCWVGAGGVSVPRCTDAWKHKNFTVSDLEHIQLPLNLEYLEAEYFLWAAYGYGLDKIAPYLPQGGPEPIGVQKANLDNFTQDIVIQLGLQEVGHLSAIQKALGPYYFPRVQLDLSNATWANLMDNAFGEKLNPPFNPYINSLNYLISIYTIPYVGLTGYVGTIPLLKGEGAKALVAGLLGVEAGQDAVIRTLLYQYKDEMVKPYNYTVAEFSDKISQLRNNLSHAFVDEGLEVPKSEGSDGLVTGNVLSANNYSYSYARTGEQVLDTVYGTGSASKPGGFYPKGGNGTIALSYLKS</sequence>
<dbReference type="PANTHER" id="PTHR31694:SF26">
    <property type="entry name" value="OS05G0151100 PROTEIN"/>
    <property type="match status" value="1"/>
</dbReference>
<evidence type="ECO:0008006" key="3">
    <source>
        <dbReference type="Google" id="ProtNLM"/>
    </source>
</evidence>
<organism evidence="1 2">
    <name type="scientific">Sphagnum troendelagicum</name>
    <dbReference type="NCBI Taxonomy" id="128251"/>
    <lineage>
        <taxon>Eukaryota</taxon>
        <taxon>Viridiplantae</taxon>
        <taxon>Streptophyta</taxon>
        <taxon>Embryophyta</taxon>
        <taxon>Bryophyta</taxon>
        <taxon>Sphagnophytina</taxon>
        <taxon>Sphagnopsida</taxon>
        <taxon>Sphagnales</taxon>
        <taxon>Sphagnaceae</taxon>
        <taxon>Sphagnum</taxon>
    </lineage>
</organism>
<dbReference type="PANTHER" id="PTHR31694">
    <property type="entry name" value="DESICCATION-LIKE PROTEIN"/>
    <property type="match status" value="1"/>
</dbReference>
<gene>
    <name evidence="1" type="ORF">CSSPTR1EN2_LOCUS15085</name>
</gene>
<name>A0ABP0UF38_9BRYO</name>
<keyword evidence="2" id="KW-1185">Reference proteome</keyword>
<reference evidence="1" key="1">
    <citation type="submission" date="2024-02" db="EMBL/GenBank/DDBJ databases">
        <authorList>
            <consortium name="ELIXIR-Norway"/>
            <consortium name="Elixir Norway"/>
        </authorList>
    </citation>
    <scope>NUCLEOTIDE SEQUENCE</scope>
</reference>
<dbReference type="Pfam" id="PF13668">
    <property type="entry name" value="Ferritin_2"/>
    <property type="match status" value="1"/>
</dbReference>
<evidence type="ECO:0000313" key="2">
    <source>
        <dbReference type="Proteomes" id="UP001497512"/>
    </source>
</evidence>